<gene>
    <name evidence="1" type="ORF">ILUMI_14363</name>
</gene>
<proteinExistence type="predicted"/>
<dbReference type="Proteomes" id="UP000801492">
    <property type="component" value="Unassembled WGS sequence"/>
</dbReference>
<dbReference type="AlphaFoldDB" id="A0A8K0G4X4"/>
<dbReference type="OrthoDB" id="6755725at2759"/>
<name>A0A8K0G4X4_IGNLU</name>
<protein>
    <submittedName>
        <fullName evidence="1">Uncharacterized protein</fullName>
    </submittedName>
</protein>
<accession>A0A8K0G4X4</accession>
<keyword evidence="2" id="KW-1185">Reference proteome</keyword>
<comment type="caution">
    <text evidence="1">The sequence shown here is derived from an EMBL/GenBank/DDBJ whole genome shotgun (WGS) entry which is preliminary data.</text>
</comment>
<dbReference type="EMBL" id="VTPC01022114">
    <property type="protein sequence ID" value="KAF2891810.1"/>
    <property type="molecule type" value="Genomic_DNA"/>
</dbReference>
<sequence length="133" mass="15864">MALINQRLTAEIPNDWTEHFRVVRQKPSPFVVKECHQTMFGNWSEFFKRSFRPKCPFAGRPIRELRIEHNQPQLIFHREIYNGPWTSSVVTFPPKKRKKVNLLQSEFEHVDKMYTNSLPISALRYQKCSKGFL</sequence>
<evidence type="ECO:0000313" key="1">
    <source>
        <dbReference type="EMBL" id="KAF2891810.1"/>
    </source>
</evidence>
<evidence type="ECO:0000313" key="2">
    <source>
        <dbReference type="Proteomes" id="UP000801492"/>
    </source>
</evidence>
<reference evidence="1" key="1">
    <citation type="submission" date="2019-08" db="EMBL/GenBank/DDBJ databases">
        <title>The genome of the North American firefly Photinus pyralis.</title>
        <authorList>
            <consortium name="Photinus pyralis genome working group"/>
            <person name="Fallon T.R."/>
            <person name="Sander Lower S.E."/>
            <person name="Weng J.-K."/>
        </authorList>
    </citation>
    <scope>NUCLEOTIDE SEQUENCE</scope>
    <source>
        <strain evidence="1">TRF0915ILg1</strain>
        <tissue evidence="1">Whole body</tissue>
    </source>
</reference>
<organism evidence="1 2">
    <name type="scientific">Ignelater luminosus</name>
    <name type="common">Cucubano</name>
    <name type="synonym">Pyrophorus luminosus</name>
    <dbReference type="NCBI Taxonomy" id="2038154"/>
    <lineage>
        <taxon>Eukaryota</taxon>
        <taxon>Metazoa</taxon>
        <taxon>Ecdysozoa</taxon>
        <taxon>Arthropoda</taxon>
        <taxon>Hexapoda</taxon>
        <taxon>Insecta</taxon>
        <taxon>Pterygota</taxon>
        <taxon>Neoptera</taxon>
        <taxon>Endopterygota</taxon>
        <taxon>Coleoptera</taxon>
        <taxon>Polyphaga</taxon>
        <taxon>Elateriformia</taxon>
        <taxon>Elateroidea</taxon>
        <taxon>Elateridae</taxon>
        <taxon>Agrypninae</taxon>
        <taxon>Pyrophorini</taxon>
        <taxon>Ignelater</taxon>
    </lineage>
</organism>